<feature type="repeat" description="ANK" evidence="3">
    <location>
        <begin position="183"/>
        <end position="209"/>
    </location>
</feature>
<comment type="caution">
    <text evidence="4">The sequence shown here is derived from an EMBL/GenBank/DDBJ whole genome shotgun (WGS) entry which is preliminary data.</text>
</comment>
<reference evidence="4" key="2">
    <citation type="journal article" date="2020" name="Nat. Commun.">
        <title>Large-scale genome sequencing of mycorrhizal fungi provides insights into the early evolution of symbiotic traits.</title>
        <authorList>
            <person name="Miyauchi S."/>
            <person name="Kiss E."/>
            <person name="Kuo A."/>
            <person name="Drula E."/>
            <person name="Kohler A."/>
            <person name="Sanchez-Garcia M."/>
            <person name="Morin E."/>
            <person name="Andreopoulos B."/>
            <person name="Barry K.W."/>
            <person name="Bonito G."/>
            <person name="Buee M."/>
            <person name="Carver A."/>
            <person name="Chen C."/>
            <person name="Cichocki N."/>
            <person name="Clum A."/>
            <person name="Culley D."/>
            <person name="Crous P.W."/>
            <person name="Fauchery L."/>
            <person name="Girlanda M."/>
            <person name="Hayes R.D."/>
            <person name="Keri Z."/>
            <person name="LaButti K."/>
            <person name="Lipzen A."/>
            <person name="Lombard V."/>
            <person name="Magnuson J."/>
            <person name="Maillard F."/>
            <person name="Murat C."/>
            <person name="Nolan M."/>
            <person name="Ohm R.A."/>
            <person name="Pangilinan J."/>
            <person name="Pereira M.F."/>
            <person name="Perotto S."/>
            <person name="Peter M."/>
            <person name="Pfister S."/>
            <person name="Riley R."/>
            <person name="Sitrit Y."/>
            <person name="Stielow J.B."/>
            <person name="Szollosi G."/>
            <person name="Zifcakova L."/>
            <person name="Stursova M."/>
            <person name="Spatafora J.W."/>
            <person name="Tedersoo L."/>
            <person name="Vaario L.M."/>
            <person name="Yamada A."/>
            <person name="Yan M."/>
            <person name="Wang P."/>
            <person name="Xu J."/>
            <person name="Bruns T."/>
            <person name="Baldrian P."/>
            <person name="Vilgalys R."/>
            <person name="Dunand C."/>
            <person name="Henrissat B."/>
            <person name="Grigoriev I.V."/>
            <person name="Hibbett D."/>
            <person name="Nagy L.G."/>
            <person name="Martin F.M."/>
        </authorList>
    </citation>
    <scope>NUCLEOTIDE SEQUENCE</scope>
    <source>
        <strain evidence="4">Prilba</strain>
    </source>
</reference>
<dbReference type="OrthoDB" id="194358at2759"/>
<proteinExistence type="predicted"/>
<evidence type="ECO:0000313" key="4">
    <source>
        <dbReference type="EMBL" id="KAF8468563.1"/>
    </source>
</evidence>
<keyword evidence="5" id="KW-1185">Reference proteome</keyword>
<gene>
    <name evidence="4" type="ORF">DFH94DRAFT_685549</name>
</gene>
<dbReference type="PROSITE" id="PS50297">
    <property type="entry name" value="ANK_REP_REGION"/>
    <property type="match status" value="4"/>
</dbReference>
<dbReference type="Pfam" id="PF13637">
    <property type="entry name" value="Ank_4"/>
    <property type="match status" value="1"/>
</dbReference>
<feature type="repeat" description="ANK" evidence="3">
    <location>
        <begin position="104"/>
        <end position="146"/>
    </location>
</feature>
<dbReference type="Proteomes" id="UP000759537">
    <property type="component" value="Unassembled WGS sequence"/>
</dbReference>
<dbReference type="PRINTS" id="PR01415">
    <property type="entry name" value="ANKYRIN"/>
</dbReference>
<dbReference type="Pfam" id="PF12796">
    <property type="entry name" value="Ank_2"/>
    <property type="match status" value="1"/>
</dbReference>
<organism evidence="4 5">
    <name type="scientific">Russula ochroleuca</name>
    <dbReference type="NCBI Taxonomy" id="152965"/>
    <lineage>
        <taxon>Eukaryota</taxon>
        <taxon>Fungi</taxon>
        <taxon>Dikarya</taxon>
        <taxon>Basidiomycota</taxon>
        <taxon>Agaricomycotina</taxon>
        <taxon>Agaricomycetes</taxon>
        <taxon>Russulales</taxon>
        <taxon>Russulaceae</taxon>
        <taxon>Russula</taxon>
    </lineage>
</organism>
<dbReference type="PANTHER" id="PTHR24198:SF165">
    <property type="entry name" value="ANKYRIN REPEAT-CONTAINING PROTEIN-RELATED"/>
    <property type="match status" value="1"/>
</dbReference>
<dbReference type="InterPro" id="IPR002110">
    <property type="entry name" value="Ankyrin_rpt"/>
</dbReference>
<feature type="repeat" description="ANK" evidence="3">
    <location>
        <begin position="150"/>
        <end position="182"/>
    </location>
</feature>
<name>A0A9P5MLQ4_9AGAM</name>
<dbReference type="PANTHER" id="PTHR24198">
    <property type="entry name" value="ANKYRIN REPEAT AND PROTEIN KINASE DOMAIN-CONTAINING PROTEIN"/>
    <property type="match status" value="1"/>
</dbReference>
<keyword evidence="2 3" id="KW-0040">ANK repeat</keyword>
<protein>
    <submittedName>
        <fullName evidence="4">Ankyrin repeat-containing domain protein</fullName>
    </submittedName>
</protein>
<feature type="repeat" description="ANK" evidence="3">
    <location>
        <begin position="71"/>
        <end position="103"/>
    </location>
</feature>
<dbReference type="AlphaFoldDB" id="A0A9P5MLQ4"/>
<reference evidence="4" key="1">
    <citation type="submission" date="2019-10" db="EMBL/GenBank/DDBJ databases">
        <authorList>
            <consortium name="DOE Joint Genome Institute"/>
            <person name="Kuo A."/>
            <person name="Miyauchi S."/>
            <person name="Kiss E."/>
            <person name="Drula E."/>
            <person name="Kohler A."/>
            <person name="Sanchez-Garcia M."/>
            <person name="Andreopoulos B."/>
            <person name="Barry K.W."/>
            <person name="Bonito G."/>
            <person name="Buee M."/>
            <person name="Carver A."/>
            <person name="Chen C."/>
            <person name="Cichocki N."/>
            <person name="Clum A."/>
            <person name="Culley D."/>
            <person name="Crous P.W."/>
            <person name="Fauchery L."/>
            <person name="Girlanda M."/>
            <person name="Hayes R."/>
            <person name="Keri Z."/>
            <person name="LaButti K."/>
            <person name="Lipzen A."/>
            <person name="Lombard V."/>
            <person name="Magnuson J."/>
            <person name="Maillard F."/>
            <person name="Morin E."/>
            <person name="Murat C."/>
            <person name="Nolan M."/>
            <person name="Ohm R."/>
            <person name="Pangilinan J."/>
            <person name="Pereira M."/>
            <person name="Perotto S."/>
            <person name="Peter M."/>
            <person name="Riley R."/>
            <person name="Sitrit Y."/>
            <person name="Stielow B."/>
            <person name="Szollosi G."/>
            <person name="Zifcakova L."/>
            <person name="Stursova M."/>
            <person name="Spatafora J.W."/>
            <person name="Tedersoo L."/>
            <person name="Vaario L.-M."/>
            <person name="Yamada A."/>
            <person name="Yan M."/>
            <person name="Wang P."/>
            <person name="Xu J."/>
            <person name="Bruns T."/>
            <person name="Baldrian P."/>
            <person name="Vilgalys R."/>
            <person name="Henrissat B."/>
            <person name="Grigoriev I.V."/>
            <person name="Hibbett D."/>
            <person name="Nagy L.G."/>
            <person name="Martin F.M."/>
        </authorList>
    </citation>
    <scope>NUCLEOTIDE SEQUENCE</scope>
    <source>
        <strain evidence="4">Prilba</strain>
    </source>
</reference>
<keyword evidence="1" id="KW-0677">Repeat</keyword>
<dbReference type="SMART" id="SM00248">
    <property type="entry name" value="ANK"/>
    <property type="match status" value="6"/>
</dbReference>
<dbReference type="PROSITE" id="PS50088">
    <property type="entry name" value="ANK_REPEAT"/>
    <property type="match status" value="4"/>
</dbReference>
<dbReference type="SUPFAM" id="SSF48403">
    <property type="entry name" value="Ankyrin repeat"/>
    <property type="match status" value="1"/>
</dbReference>
<accession>A0A9P5MLQ4</accession>
<dbReference type="InterPro" id="IPR036770">
    <property type="entry name" value="Ankyrin_rpt-contain_sf"/>
</dbReference>
<dbReference type="Gene3D" id="1.25.40.20">
    <property type="entry name" value="Ankyrin repeat-containing domain"/>
    <property type="match status" value="1"/>
</dbReference>
<evidence type="ECO:0000256" key="3">
    <source>
        <dbReference type="PROSITE-ProRule" id="PRU00023"/>
    </source>
</evidence>
<evidence type="ECO:0000256" key="2">
    <source>
        <dbReference type="ARBA" id="ARBA00023043"/>
    </source>
</evidence>
<dbReference type="EMBL" id="WHVB01000031">
    <property type="protein sequence ID" value="KAF8468563.1"/>
    <property type="molecule type" value="Genomic_DNA"/>
</dbReference>
<evidence type="ECO:0000313" key="5">
    <source>
        <dbReference type="Proteomes" id="UP000759537"/>
    </source>
</evidence>
<sequence length="209" mass="22488">MSKSSATPLYYAALCGFQDLVEHLTVNDPKQVKAIGGHYVTPLVAALAKGHFQTAKFLSDNGAPPNVRGFEKMTPLLSAAYNGDFKMSQVLLKYKADIHARNDDGKTALHLASHRNSGQQPNIGPSLSNVARLLLEHGADINARMDGILEHYTLLHLVAEVGRVEVVPMLLQHGANVGVKDGSGRTALQIASAFGRNEIMKLLSEHGAM</sequence>
<evidence type="ECO:0000256" key="1">
    <source>
        <dbReference type="ARBA" id="ARBA00022737"/>
    </source>
</evidence>